<dbReference type="PANTHER" id="PTHR11733">
    <property type="entry name" value="ZINC METALLOPROTEASE FAMILY M13 NEPRILYSIN-RELATED"/>
    <property type="match status" value="1"/>
</dbReference>
<dbReference type="GO" id="GO:0046872">
    <property type="term" value="F:metal ion binding"/>
    <property type="evidence" value="ECO:0007669"/>
    <property type="project" value="UniProtKB-KW"/>
</dbReference>
<sequence length="631" mass="73176">MKYNVKDNLFKAINNEWLETAKIPSDRSSTSEFDELDIRNEKIVTRMAKKILQQNKTNKLSDVNLINFANFYKLTSDIEKRNELGVSPLKPYFDEILNLSSLKELQDNYVKFMLRGYELPISFGVFLDFLDSSIQTLYVSIANHILPDKSHYDTKEQKTAFLKSFKAMARKLLTLFIKDTSEINKIIRKALKFDEIIAKYSLTSLQKVRYTELYKPYDYKKIVAKTKNFDIASIVSKVINDEVDKIIFSDDNFALNIDKILNEKNFELIKAWMLIKLVLTFAPYLDEKTRTLASRYSLFVSGQDKVENKNKHALNLALKFFSMPIGVYFGKKQLGAKAKKDVEKMVKHMIGIYKERLKNNTWLSQNTIDKAILKLNTLNAHIGYPTELRPYYSELTTTSNLLIENVLKFNEILNKYNFNQYKQPINKNYWIMTPYQVNAYYHPMYNHIVFPAVILQGAFYSIKHTSSENYGGIGAIIAHEISHAFDNNGANFDEKGCLKMWWTQEDFAKFTDKTKAMINLFEGVETDYGKCNGQLTVSENIADAGGVSCALEAAQKEPDYSAEKFFINWAKVWKAKFKPERAKRLLEQDPHAPAELRANIQANNNEEFVKSFNIQPEDKMYIAPEKRVKIW</sequence>
<dbReference type="PROSITE" id="PS51885">
    <property type="entry name" value="NEPRILYSIN"/>
    <property type="match status" value="1"/>
</dbReference>
<proteinExistence type="inferred from homology"/>
<dbReference type="RefSeq" id="WP_011166866.1">
    <property type="nucleotide sequence ID" value="NZ_CP010267.1"/>
</dbReference>
<dbReference type="PANTHER" id="PTHR11733:SF167">
    <property type="entry name" value="FI17812P1-RELATED"/>
    <property type="match status" value="1"/>
</dbReference>
<feature type="domain" description="Peptidase M13 C-terminal" evidence="8">
    <location>
        <begin position="438"/>
        <end position="628"/>
    </location>
</feature>
<dbReference type="Gene3D" id="3.40.390.10">
    <property type="entry name" value="Collagenase (Catalytic Domain)"/>
    <property type="match status" value="1"/>
</dbReference>
<dbReference type="GO" id="GO:0004222">
    <property type="term" value="F:metalloendopeptidase activity"/>
    <property type="evidence" value="ECO:0007669"/>
    <property type="project" value="InterPro"/>
</dbReference>
<name>A0AAE2EIQ9_MYCMY</name>
<reference evidence="10 11" key="1">
    <citation type="submission" date="2015-02" db="EMBL/GenBank/DDBJ databases">
        <title>Mycoplasma mycoides subsp. mycoides strain:B237 Genome sequencing.</title>
        <authorList>
            <person name="Fischer A."/>
            <person name="Santana-Cruz I."/>
            <person name="Schieck E."/>
            <person name="Gourle H."/>
            <person name="Lambert M."/>
            <person name="Nadendla S."/>
            <person name="Miller R.A."/>
            <person name="Weber J."/>
            <person name="Bongcam-Rudloff E."/>
            <person name="Vashee S."/>
            <person name="Frey J."/>
            <person name="Jores J."/>
        </authorList>
    </citation>
    <scope>NUCLEOTIDE SEQUENCE [LARGE SCALE GENOMIC DNA]</scope>
    <source>
        <strain evidence="10 11">B237</strain>
    </source>
</reference>
<keyword evidence="6" id="KW-0862">Zinc</keyword>
<dbReference type="KEGG" id="mmyi:mycmycITA_00734"/>
<keyword evidence="4" id="KW-0479">Metal-binding</keyword>
<feature type="domain" description="Peptidase M13 N-terminal" evidence="9">
    <location>
        <begin position="6"/>
        <end position="385"/>
    </location>
</feature>
<evidence type="ECO:0000256" key="3">
    <source>
        <dbReference type="ARBA" id="ARBA00022670"/>
    </source>
</evidence>
<evidence type="ECO:0000256" key="7">
    <source>
        <dbReference type="ARBA" id="ARBA00023049"/>
    </source>
</evidence>
<dbReference type="Pfam" id="PF05649">
    <property type="entry name" value="Peptidase_M13_N"/>
    <property type="match status" value="1"/>
</dbReference>
<dbReference type="InterPro" id="IPR000718">
    <property type="entry name" value="Peptidase_M13"/>
</dbReference>
<dbReference type="SUPFAM" id="SSF55486">
    <property type="entry name" value="Metalloproteases ('zincins'), catalytic domain"/>
    <property type="match status" value="1"/>
</dbReference>
<evidence type="ECO:0000256" key="5">
    <source>
        <dbReference type="ARBA" id="ARBA00022801"/>
    </source>
</evidence>
<dbReference type="InterPro" id="IPR008753">
    <property type="entry name" value="Peptidase_M13_N"/>
</dbReference>
<keyword evidence="7" id="KW-0482">Metalloprotease</keyword>
<evidence type="ECO:0000313" key="10">
    <source>
        <dbReference type="EMBL" id="KJQ46363.1"/>
    </source>
</evidence>
<dbReference type="InterPro" id="IPR018497">
    <property type="entry name" value="Peptidase_M13_C"/>
</dbReference>
<evidence type="ECO:0000256" key="2">
    <source>
        <dbReference type="ARBA" id="ARBA00007357"/>
    </source>
</evidence>
<evidence type="ECO:0000259" key="9">
    <source>
        <dbReference type="Pfam" id="PF05649"/>
    </source>
</evidence>
<dbReference type="PRINTS" id="PR00786">
    <property type="entry name" value="NEPRILYSIN"/>
</dbReference>
<comment type="caution">
    <text evidence="10">The sequence shown here is derived from an EMBL/GenBank/DDBJ whole genome shotgun (WGS) entry which is preliminary data.</text>
</comment>
<dbReference type="OMA" id="FGWAQVW"/>
<gene>
    <name evidence="10" type="primary">pepO</name>
    <name evidence="10" type="ORF">TS59_0763</name>
</gene>
<evidence type="ECO:0000256" key="6">
    <source>
        <dbReference type="ARBA" id="ARBA00022833"/>
    </source>
</evidence>
<dbReference type="GO" id="GO:0005886">
    <property type="term" value="C:plasma membrane"/>
    <property type="evidence" value="ECO:0007669"/>
    <property type="project" value="TreeGrafter"/>
</dbReference>
<dbReference type="Gene3D" id="1.10.1380.10">
    <property type="entry name" value="Neutral endopeptidase , domain2"/>
    <property type="match status" value="1"/>
</dbReference>
<comment type="cofactor">
    <cofactor evidence="1">
        <name>Zn(2+)</name>
        <dbReference type="ChEBI" id="CHEBI:29105"/>
    </cofactor>
</comment>
<keyword evidence="5 10" id="KW-0378">Hydrolase</keyword>
<organism evidence="10 11">
    <name type="scientific">Mycoplasma mycoides subsp. mycoides</name>
    <dbReference type="NCBI Taxonomy" id="2103"/>
    <lineage>
        <taxon>Bacteria</taxon>
        <taxon>Bacillati</taxon>
        <taxon>Mycoplasmatota</taxon>
        <taxon>Mollicutes</taxon>
        <taxon>Mycoplasmataceae</taxon>
        <taxon>Mycoplasma</taxon>
    </lineage>
</organism>
<protein>
    <submittedName>
        <fullName evidence="10">Neutral endopeptidase</fullName>
        <ecNumber evidence="10">3.4.24.-</ecNumber>
    </submittedName>
</protein>
<dbReference type="AlphaFoldDB" id="A0AAE2EIQ9"/>
<keyword evidence="3" id="KW-0645">Protease</keyword>
<dbReference type="EMBL" id="LAEW01000001">
    <property type="protein sequence ID" value="KJQ46363.1"/>
    <property type="molecule type" value="Genomic_DNA"/>
</dbReference>
<evidence type="ECO:0000256" key="4">
    <source>
        <dbReference type="ARBA" id="ARBA00022723"/>
    </source>
</evidence>
<dbReference type="InterPro" id="IPR042089">
    <property type="entry name" value="Peptidase_M13_dom_2"/>
</dbReference>
<comment type="similarity">
    <text evidence="2">Belongs to the peptidase M13 family.</text>
</comment>
<accession>A0AAE2EIQ9</accession>
<dbReference type="InterPro" id="IPR024079">
    <property type="entry name" value="MetalloPept_cat_dom_sf"/>
</dbReference>
<evidence type="ECO:0000313" key="11">
    <source>
        <dbReference type="Proteomes" id="UP000033624"/>
    </source>
</evidence>
<dbReference type="Proteomes" id="UP000033624">
    <property type="component" value="Unassembled WGS sequence"/>
</dbReference>
<evidence type="ECO:0000256" key="1">
    <source>
        <dbReference type="ARBA" id="ARBA00001947"/>
    </source>
</evidence>
<dbReference type="EC" id="3.4.24.-" evidence="10"/>
<dbReference type="CDD" id="cd08662">
    <property type="entry name" value="M13"/>
    <property type="match status" value="1"/>
</dbReference>
<dbReference type="GO" id="GO:0016485">
    <property type="term" value="P:protein processing"/>
    <property type="evidence" value="ECO:0007669"/>
    <property type="project" value="TreeGrafter"/>
</dbReference>
<dbReference type="Pfam" id="PF01431">
    <property type="entry name" value="Peptidase_M13"/>
    <property type="match status" value="1"/>
</dbReference>
<evidence type="ECO:0000259" key="8">
    <source>
        <dbReference type="Pfam" id="PF01431"/>
    </source>
</evidence>